<gene>
    <name evidence="2" type="ORF">QO010_004691</name>
</gene>
<reference evidence="2 3" key="1">
    <citation type="submission" date="2023-07" db="EMBL/GenBank/DDBJ databases">
        <title>Genomic Encyclopedia of Type Strains, Phase IV (KMG-IV): sequencing the most valuable type-strain genomes for metagenomic binning, comparative biology and taxonomic classification.</title>
        <authorList>
            <person name="Goeker M."/>
        </authorList>
    </citation>
    <scope>NUCLEOTIDE SEQUENCE [LARGE SCALE GENOMIC DNA]</scope>
    <source>
        <strain evidence="2 3">DSM 18695</strain>
    </source>
</reference>
<evidence type="ECO:0000313" key="2">
    <source>
        <dbReference type="EMBL" id="MDQ0466894.1"/>
    </source>
</evidence>
<evidence type="ECO:0000256" key="1">
    <source>
        <dbReference type="ARBA" id="ARBA00005254"/>
    </source>
</evidence>
<sequence>MDLTFDLARVEDEVERLAPMFGSPLRIVELDGPDPQPAGILVGVDRAGRLPADTGVCDLLLTTAADAPRPWVSLAADQLDAALTRLAAAVSHRPMAATALVQALRLGRSLGFDDALILESALYSTLLGGEEFRAWRQATPARPAATEPSPRVALAREGEAWTITLTRPERRNAVDARLRDELVEALRATDADPATAVLLQGQGPDFCAGGDLDEFGSAGDLAAAHFTRILRSPARLIGRQAGRITARVQGGCIGAGIEMSAAAGRLVAAPGAWFLLPEVSMGLIPGAGGTVTLPRRIGRRRTAWMGLLGEPLDTPTALAWGLIDAVEPAP</sequence>
<name>A0ABU0IY15_9CAUL</name>
<dbReference type="CDD" id="cd06558">
    <property type="entry name" value="crotonase-like"/>
    <property type="match status" value="1"/>
</dbReference>
<comment type="similarity">
    <text evidence="1">Belongs to the enoyl-CoA hydratase/isomerase family.</text>
</comment>
<dbReference type="InterPro" id="IPR001753">
    <property type="entry name" value="Enoyl-CoA_hydra/iso"/>
</dbReference>
<dbReference type="SUPFAM" id="SSF52096">
    <property type="entry name" value="ClpP/crotonase"/>
    <property type="match status" value="1"/>
</dbReference>
<proteinExistence type="inferred from homology"/>
<organism evidence="2 3">
    <name type="scientific">Caulobacter ginsengisoli</name>
    <dbReference type="NCBI Taxonomy" id="400775"/>
    <lineage>
        <taxon>Bacteria</taxon>
        <taxon>Pseudomonadati</taxon>
        <taxon>Pseudomonadota</taxon>
        <taxon>Alphaproteobacteria</taxon>
        <taxon>Caulobacterales</taxon>
        <taxon>Caulobacteraceae</taxon>
        <taxon>Caulobacter</taxon>
    </lineage>
</organism>
<dbReference type="InterPro" id="IPR029045">
    <property type="entry name" value="ClpP/crotonase-like_dom_sf"/>
</dbReference>
<protein>
    <submittedName>
        <fullName evidence="2">Enoyl-CoA hydratase/carnithine racemase</fullName>
    </submittedName>
</protein>
<keyword evidence="3" id="KW-1185">Reference proteome</keyword>
<dbReference type="EMBL" id="JAUSVS010000016">
    <property type="protein sequence ID" value="MDQ0466894.1"/>
    <property type="molecule type" value="Genomic_DNA"/>
</dbReference>
<dbReference type="Pfam" id="PF00378">
    <property type="entry name" value="ECH_1"/>
    <property type="match status" value="1"/>
</dbReference>
<comment type="caution">
    <text evidence="2">The sequence shown here is derived from an EMBL/GenBank/DDBJ whole genome shotgun (WGS) entry which is preliminary data.</text>
</comment>
<accession>A0ABU0IY15</accession>
<dbReference type="PANTHER" id="PTHR43802">
    <property type="entry name" value="ENOYL-COA HYDRATASE"/>
    <property type="match status" value="1"/>
</dbReference>
<dbReference type="PANTHER" id="PTHR43802:SF1">
    <property type="entry name" value="IP11341P-RELATED"/>
    <property type="match status" value="1"/>
</dbReference>
<dbReference type="Gene3D" id="3.90.226.10">
    <property type="entry name" value="2-enoyl-CoA Hydratase, Chain A, domain 1"/>
    <property type="match status" value="1"/>
</dbReference>
<dbReference type="Proteomes" id="UP001228905">
    <property type="component" value="Unassembled WGS sequence"/>
</dbReference>
<dbReference type="RefSeq" id="WP_307353107.1">
    <property type="nucleotide sequence ID" value="NZ_JAUSVS010000016.1"/>
</dbReference>
<evidence type="ECO:0000313" key="3">
    <source>
        <dbReference type="Proteomes" id="UP001228905"/>
    </source>
</evidence>